<comment type="similarity">
    <text evidence="1">Belongs to the GSP E family.</text>
</comment>
<gene>
    <name evidence="3" type="ORF">PBLR_14228</name>
</gene>
<proteinExistence type="inferred from homology"/>
<dbReference type="GO" id="GO:0016887">
    <property type="term" value="F:ATP hydrolysis activity"/>
    <property type="evidence" value="ECO:0007669"/>
    <property type="project" value="InterPro"/>
</dbReference>
<dbReference type="EMBL" id="LS992241">
    <property type="protein sequence ID" value="SYX85806.1"/>
    <property type="molecule type" value="Genomic_DNA"/>
</dbReference>
<dbReference type="Proteomes" id="UP000304148">
    <property type="component" value="Chromosome"/>
</dbReference>
<dbReference type="InterPro" id="IPR050921">
    <property type="entry name" value="T4SS_GSP_E_ATPase"/>
</dbReference>
<dbReference type="Gene3D" id="3.30.450.380">
    <property type="match status" value="1"/>
</dbReference>
<name>A0A383RHP7_PAEAL</name>
<evidence type="ECO:0000313" key="3">
    <source>
        <dbReference type="EMBL" id="SYX85806.1"/>
    </source>
</evidence>
<dbReference type="CDD" id="cd01130">
    <property type="entry name" value="VirB11-like_ATPase"/>
    <property type="match status" value="1"/>
</dbReference>
<dbReference type="SUPFAM" id="SSF52540">
    <property type="entry name" value="P-loop containing nucleoside triphosphate hydrolases"/>
    <property type="match status" value="1"/>
</dbReference>
<feature type="domain" description="Bacterial type II secretion system protein E" evidence="2">
    <location>
        <begin position="88"/>
        <end position="368"/>
    </location>
</feature>
<dbReference type="Gene3D" id="3.40.50.300">
    <property type="entry name" value="P-loop containing nucleotide triphosphate hydrolases"/>
    <property type="match status" value="1"/>
</dbReference>
<evidence type="ECO:0000259" key="2">
    <source>
        <dbReference type="Pfam" id="PF00437"/>
    </source>
</evidence>
<dbReference type="PANTHER" id="PTHR30486:SF6">
    <property type="entry name" value="TYPE IV PILUS RETRACTATION ATPASE PILT"/>
    <property type="match status" value="1"/>
</dbReference>
<sequence length="442" mass="48821">MVHGDEGYQFQLKPSGTESNLMSLDELYLTIRQQVRESMEWGEPLSDEALTERIEQALFAFSKAMKLTSADLRMVVRRVFYSFRGLDALQPLVDDPEITEIMVNSHRELFVERQGHMEKLNHTFESEEKLEDIIQAIVSQVNRTVNESSPIVDARLRDGSRVHVVLPPIALKGPTVTIRKFPSKPLHMEDLIRYGAMSEEAAQILQTLVRAKYNLFISGGTGSGKTTFLNALSQFIPSDERVITIEDAAELQIHSVPNLVSLETRNANSEGKGAIAMRDLIRASLRMRPNRIIVGEVRGAEALDMLQAMNTGHDGSLSTGHSNGPKDMVSRLETMVLSGASLPVVVVRQQIASAIDVIVHLARMRDGSRKVQEIAEVIGFAEGEVKLSSLYQFVEHGQEGGKILGGLVKRDTLQNVDKLRMAGLTLPQAEGGADGEGIEDQD</sequence>
<dbReference type="AlphaFoldDB" id="A0A383RHP7"/>
<dbReference type="Pfam" id="PF00437">
    <property type="entry name" value="T2SSE"/>
    <property type="match status" value="1"/>
</dbReference>
<organism evidence="3 4">
    <name type="scientific">Paenibacillus alvei</name>
    <name type="common">Bacillus alvei</name>
    <dbReference type="NCBI Taxonomy" id="44250"/>
    <lineage>
        <taxon>Bacteria</taxon>
        <taxon>Bacillati</taxon>
        <taxon>Bacillota</taxon>
        <taxon>Bacilli</taxon>
        <taxon>Bacillales</taxon>
        <taxon>Paenibacillaceae</taxon>
        <taxon>Paenibacillus</taxon>
    </lineage>
</organism>
<dbReference type="PANTHER" id="PTHR30486">
    <property type="entry name" value="TWITCHING MOTILITY PROTEIN PILT"/>
    <property type="match status" value="1"/>
</dbReference>
<reference evidence="4" key="1">
    <citation type="submission" date="2018-08" db="EMBL/GenBank/DDBJ databases">
        <authorList>
            <person name="Chevrot R."/>
        </authorList>
    </citation>
    <scope>NUCLEOTIDE SEQUENCE [LARGE SCALE GENOMIC DNA]</scope>
</reference>
<accession>A0A383RHP7</accession>
<evidence type="ECO:0000256" key="1">
    <source>
        <dbReference type="ARBA" id="ARBA00006611"/>
    </source>
</evidence>
<protein>
    <submittedName>
        <fullName evidence="3">Pilus assembly protein CpaF</fullName>
    </submittedName>
</protein>
<dbReference type="InterPro" id="IPR001482">
    <property type="entry name" value="T2SS/T4SS_dom"/>
</dbReference>
<evidence type="ECO:0000313" key="4">
    <source>
        <dbReference type="Proteomes" id="UP000304148"/>
    </source>
</evidence>
<dbReference type="InterPro" id="IPR027417">
    <property type="entry name" value="P-loop_NTPase"/>
</dbReference>